<gene>
    <name evidence="1" type="ORF">POVCU1_066520</name>
</gene>
<reference evidence="2" key="1">
    <citation type="submission" date="2016-05" db="EMBL/GenBank/DDBJ databases">
        <authorList>
            <person name="Naeem Raeece"/>
        </authorList>
    </citation>
    <scope>NUCLEOTIDE SEQUENCE [LARGE SCALE GENOMIC DNA]</scope>
</reference>
<evidence type="ECO:0000313" key="2">
    <source>
        <dbReference type="Proteomes" id="UP000078546"/>
    </source>
</evidence>
<sequence length="85" mass="10190">MKHKETISSIEICEKLVNFLKLHQPKDKNNKITCNPCDLLNYWLGDQLNSIFPDQCENNSKIIELFKFMWKKILEEVEYPQEKKC</sequence>
<organism evidence="1 2">
    <name type="scientific">Plasmodium ovale curtisi</name>
    <dbReference type="NCBI Taxonomy" id="864141"/>
    <lineage>
        <taxon>Eukaryota</taxon>
        <taxon>Sar</taxon>
        <taxon>Alveolata</taxon>
        <taxon>Apicomplexa</taxon>
        <taxon>Aconoidasida</taxon>
        <taxon>Haemosporida</taxon>
        <taxon>Plasmodiidae</taxon>
        <taxon>Plasmodium</taxon>
        <taxon>Plasmodium (Plasmodium)</taxon>
    </lineage>
</organism>
<dbReference type="AlphaFoldDB" id="A0A1A8X810"/>
<dbReference type="EMBL" id="FLQV01002458">
    <property type="protein sequence ID" value="SBT01382.1"/>
    <property type="molecule type" value="Genomic_DNA"/>
</dbReference>
<name>A0A1A8X810_PLAOA</name>
<dbReference type="Proteomes" id="UP000078546">
    <property type="component" value="Unassembled WGS sequence"/>
</dbReference>
<accession>A0A1A8X810</accession>
<dbReference type="Pfam" id="PF05795">
    <property type="entry name" value="Plasmodium_Vir"/>
    <property type="match status" value="1"/>
</dbReference>
<proteinExistence type="predicted"/>
<dbReference type="InterPro" id="IPR008780">
    <property type="entry name" value="Plasmodium_Vir"/>
</dbReference>
<evidence type="ECO:0000313" key="1">
    <source>
        <dbReference type="EMBL" id="SBT01382.1"/>
    </source>
</evidence>
<protein>
    <submittedName>
        <fullName evidence="1">PIR Superfamily Protein</fullName>
    </submittedName>
</protein>